<reference evidence="1 2" key="1">
    <citation type="submission" date="2017-08" db="EMBL/GenBank/DDBJ databases">
        <title>Draft genome sequences of 64 type strains of genus Staph aureus.</title>
        <authorList>
            <person name="Cole K."/>
            <person name="Golubchik T."/>
            <person name="Russell J."/>
            <person name="Foster D."/>
            <person name="Llewelyn M."/>
            <person name="Wilson D."/>
            <person name="Crook D."/>
            <person name="Paul J."/>
        </authorList>
    </citation>
    <scope>NUCLEOTIDE SEQUENCE [LARGE SCALE GENOMIC DNA]</scope>
    <source>
        <strain evidence="1 2">DSM 29875</strain>
    </source>
</reference>
<dbReference type="OrthoDB" id="2406447at2"/>
<dbReference type="AlphaFoldDB" id="A0A2K4FC22"/>
<evidence type="ECO:0000313" key="2">
    <source>
        <dbReference type="Proteomes" id="UP000242712"/>
    </source>
</evidence>
<evidence type="ECO:0000313" key="1">
    <source>
        <dbReference type="EMBL" id="POA08904.1"/>
    </source>
</evidence>
<dbReference type="RefSeq" id="WP_103371863.1">
    <property type="nucleotide sequence ID" value="NZ_CBCRVO010000002.1"/>
</dbReference>
<proteinExistence type="predicted"/>
<gene>
    <name evidence="1" type="ORF">CD039_07910</name>
</gene>
<dbReference type="EMBL" id="PPPX01000011">
    <property type="protein sequence ID" value="POA08904.1"/>
    <property type="molecule type" value="Genomic_DNA"/>
</dbReference>
<dbReference type="GeneID" id="98298272"/>
<comment type="caution">
    <text evidence="1">The sequence shown here is derived from an EMBL/GenBank/DDBJ whole genome shotgun (WGS) entry which is preliminary data.</text>
</comment>
<dbReference type="PROSITE" id="PS51257">
    <property type="entry name" value="PROKAR_LIPOPROTEIN"/>
    <property type="match status" value="1"/>
</dbReference>
<organism evidence="1 2">
    <name type="scientific">Staphylococcus argensis</name>
    <dbReference type="NCBI Taxonomy" id="1607738"/>
    <lineage>
        <taxon>Bacteria</taxon>
        <taxon>Bacillati</taxon>
        <taxon>Bacillota</taxon>
        <taxon>Bacilli</taxon>
        <taxon>Bacillales</taxon>
        <taxon>Staphylococcaceae</taxon>
        <taxon>Staphylococcus</taxon>
    </lineage>
</organism>
<evidence type="ECO:0008006" key="3">
    <source>
        <dbReference type="Google" id="ProtNLM"/>
    </source>
</evidence>
<accession>A0A2K4FC22</accession>
<protein>
    <recommendedName>
        <fullName evidence="3">DUF1672 domain-containing protein</fullName>
    </recommendedName>
</protein>
<keyword evidence="2" id="KW-1185">Reference proteome</keyword>
<dbReference type="InterPro" id="IPR012873">
    <property type="entry name" value="DUF1672"/>
</dbReference>
<dbReference type="Proteomes" id="UP000242712">
    <property type="component" value="Unassembled WGS sequence"/>
</dbReference>
<sequence>MKFKLSPIILSTTLILGGCTPMFHEKVPDRIPAQEYTGQEYTGQGYKDDPHVDKKSIHFAKKHRKSFEKSAIRFFKDNFSLNVKVTKFAPIKDGAIVYIHCDDHDIQFNASLSLAQDDIDEDKSMKVKEDGDGIANMLEHVLTGFEYRAHKKEYDHLYNYLDKNKEKYHYTGYTKEAITNTQASGYANEYFYITYTPEQLSTYKKYYEPLIKMNQKDFEEGMRKAREDTHYKAKPITVTTLYSTDKPFKKSISGDYADKMVRDIEQDESNMPSTSRIDIMIGNNIIYTAKPYWSGEGAVDYVAFDNDY</sequence>
<name>A0A2K4FC22_9STAP</name>
<dbReference type="Pfam" id="PF07901">
    <property type="entry name" value="DUF1672"/>
    <property type="match status" value="1"/>
</dbReference>